<dbReference type="PANTHER" id="PTHR32122:SF1">
    <property type="entry name" value="TATA BOX-BINDING PROTEIN-ASSOCIATED FACTOR RNA POLYMERASE I SUBUNIT A"/>
    <property type="match status" value="1"/>
</dbReference>
<dbReference type="EMBL" id="OY660880">
    <property type="protein sequence ID" value="CAJ1077081.1"/>
    <property type="molecule type" value="Genomic_DNA"/>
</dbReference>
<dbReference type="PANTHER" id="PTHR32122">
    <property type="entry name" value="TATA BOX-BINDING PROTEIN ASSOCIATED FACTOR RNA POLYMERASE I SUBUNIT A"/>
    <property type="match status" value="1"/>
</dbReference>
<feature type="region of interest" description="Disordered" evidence="1">
    <location>
        <begin position="1"/>
        <end position="40"/>
    </location>
</feature>
<dbReference type="AlphaFoldDB" id="A0AAV1GV36"/>
<reference evidence="2" key="1">
    <citation type="submission" date="2023-08" db="EMBL/GenBank/DDBJ databases">
        <authorList>
            <person name="Alioto T."/>
            <person name="Alioto T."/>
            <person name="Gomez Garrido J."/>
        </authorList>
    </citation>
    <scope>NUCLEOTIDE SEQUENCE</scope>
</reference>
<feature type="region of interest" description="Disordered" evidence="1">
    <location>
        <begin position="420"/>
        <end position="439"/>
    </location>
</feature>
<name>A0AAV1GV36_XYRNO</name>
<dbReference type="Pfam" id="PF14929">
    <property type="entry name" value="TAF1_subA"/>
    <property type="match status" value="1"/>
</dbReference>
<evidence type="ECO:0000256" key="1">
    <source>
        <dbReference type="SAM" id="MobiDB-lite"/>
    </source>
</evidence>
<gene>
    <name evidence="2" type="ORF">XNOV1_A013913</name>
</gene>
<dbReference type="InterPro" id="IPR039495">
    <property type="entry name" value="TAF1A"/>
</dbReference>
<keyword evidence="3" id="KW-1185">Reference proteome</keyword>
<evidence type="ECO:0000313" key="3">
    <source>
        <dbReference type="Proteomes" id="UP001178508"/>
    </source>
</evidence>
<accession>A0AAV1GV36</accession>
<protein>
    <submittedName>
        <fullName evidence="2">TATA box-binding protein-associated factor RNA polymerase I subunit A</fullName>
    </submittedName>
</protein>
<dbReference type="Proteomes" id="UP001178508">
    <property type="component" value="Chromosome 17"/>
</dbReference>
<sequence length="439" mass="51412">MDESEEEVGPLEDPTDGDDCSENGSTRSRRERKPPVAEPVCEETQFETGYHRSTRMCLKRIRDAVLHHRWQEAAEYMACFSQMFEDPTHNSAQENKEIIWRLGTEILHHLPNSKKADYNNIYELIKHTSVRHYLMVSLEHSFHLLLKGEFNDAKHQMTVAESWRHGRESATQSKKIKLIQAYRSLLDHLIWCDRKFEQSNTDRSDDTEMHSNFRQASVSLREILRNPGVWDPFILSYVEMLDIYEDHTEALNVLEKYANDSSFPPNPNAHVYLYQFLKRHDFPVKEKRKVLKVLQVLVPSHELMLEYSAILLHSEKTKDTQKALEVVLGMLDFSCWRNSLDVWERLKDSIQKLQSKKDWEKVVAEKMAPRKDWWPALHFTSFHAGVDSVENPELMTVKASLTKILCPDLNLKYSAETRGTQTESRPFKRVRRTCPDEAP</sequence>
<dbReference type="GO" id="GO:0006360">
    <property type="term" value="P:transcription by RNA polymerase I"/>
    <property type="evidence" value="ECO:0007669"/>
    <property type="project" value="InterPro"/>
</dbReference>
<feature type="compositionally biased region" description="Acidic residues" evidence="1">
    <location>
        <begin position="1"/>
        <end position="21"/>
    </location>
</feature>
<dbReference type="InterPro" id="IPR052669">
    <property type="entry name" value="SL1/TIF-IB_Component"/>
</dbReference>
<proteinExistence type="predicted"/>
<evidence type="ECO:0000313" key="2">
    <source>
        <dbReference type="EMBL" id="CAJ1077081.1"/>
    </source>
</evidence>
<organism evidence="2 3">
    <name type="scientific">Xyrichtys novacula</name>
    <name type="common">Pearly razorfish</name>
    <name type="synonym">Hemipteronotus novacula</name>
    <dbReference type="NCBI Taxonomy" id="13765"/>
    <lineage>
        <taxon>Eukaryota</taxon>
        <taxon>Metazoa</taxon>
        <taxon>Chordata</taxon>
        <taxon>Craniata</taxon>
        <taxon>Vertebrata</taxon>
        <taxon>Euteleostomi</taxon>
        <taxon>Actinopterygii</taxon>
        <taxon>Neopterygii</taxon>
        <taxon>Teleostei</taxon>
        <taxon>Neoteleostei</taxon>
        <taxon>Acanthomorphata</taxon>
        <taxon>Eupercaria</taxon>
        <taxon>Labriformes</taxon>
        <taxon>Labridae</taxon>
        <taxon>Xyrichtys</taxon>
    </lineage>
</organism>
<dbReference type="GO" id="GO:0000120">
    <property type="term" value="C:RNA polymerase I transcription regulator complex"/>
    <property type="evidence" value="ECO:0007669"/>
    <property type="project" value="InterPro"/>
</dbReference>